<dbReference type="AlphaFoldDB" id="A0A5B8UP12"/>
<evidence type="ECO:0000313" key="2">
    <source>
        <dbReference type="Proteomes" id="UP000321204"/>
    </source>
</evidence>
<reference evidence="1 2" key="1">
    <citation type="journal article" date="2015" name="Int. J. Syst. Evol. Microbiol.">
        <title>Flavisolibacter ginsenosidimutans sp. nov., with ginsenoside-converting activity isolated from soil used for cultivating ginseng.</title>
        <authorList>
            <person name="Zhao Y."/>
            <person name="Liu Q."/>
            <person name="Kang M.S."/>
            <person name="Jin F."/>
            <person name="Yu H."/>
            <person name="Im W.T."/>
        </authorList>
    </citation>
    <scope>NUCLEOTIDE SEQUENCE [LARGE SCALE GENOMIC DNA]</scope>
    <source>
        <strain evidence="1 2">Gsoil 636</strain>
    </source>
</reference>
<name>A0A5B8UP12_9BACT</name>
<dbReference type="Proteomes" id="UP000321204">
    <property type="component" value="Chromosome"/>
</dbReference>
<evidence type="ECO:0000313" key="1">
    <source>
        <dbReference type="EMBL" id="QEC57969.1"/>
    </source>
</evidence>
<proteinExistence type="predicted"/>
<keyword evidence="2" id="KW-1185">Reference proteome</keyword>
<organism evidence="1 2">
    <name type="scientific">Flavisolibacter ginsenosidimutans</name>
    <dbReference type="NCBI Taxonomy" id="661481"/>
    <lineage>
        <taxon>Bacteria</taxon>
        <taxon>Pseudomonadati</taxon>
        <taxon>Bacteroidota</taxon>
        <taxon>Chitinophagia</taxon>
        <taxon>Chitinophagales</taxon>
        <taxon>Chitinophagaceae</taxon>
        <taxon>Flavisolibacter</taxon>
    </lineage>
</organism>
<dbReference type="EMBL" id="CP042433">
    <property type="protein sequence ID" value="QEC57969.1"/>
    <property type="molecule type" value="Genomic_DNA"/>
</dbReference>
<dbReference type="KEGG" id="fgg:FSB75_19335"/>
<accession>A0A5B8UP12</accession>
<dbReference type="RefSeq" id="WP_146790844.1">
    <property type="nucleotide sequence ID" value="NZ_BAABIO010000003.1"/>
</dbReference>
<sequence>MLLDLYKTFCFSRDGDIYQVGYVFEKAVTENEGVPQTNICLTVTFSKNQSDNIIDKINKASSILSQSNESIESDIKMKVLSYN</sequence>
<gene>
    <name evidence="1" type="ORF">FSB75_19335</name>
</gene>
<protein>
    <submittedName>
        <fullName evidence="1">Uncharacterized protein</fullName>
    </submittedName>
</protein>